<dbReference type="GeneID" id="18258767"/>
<gene>
    <name evidence="2" type="ORF">CTHT_0047290</name>
</gene>
<accession>G0S9V2</accession>
<dbReference type="KEGG" id="cthr:CTHT_0047290"/>
<organism evidence="3">
    <name type="scientific">Chaetomium thermophilum (strain DSM 1495 / CBS 144.50 / IMI 039719)</name>
    <name type="common">Thermochaetoides thermophila</name>
    <dbReference type="NCBI Taxonomy" id="759272"/>
    <lineage>
        <taxon>Eukaryota</taxon>
        <taxon>Fungi</taxon>
        <taxon>Dikarya</taxon>
        <taxon>Ascomycota</taxon>
        <taxon>Pezizomycotina</taxon>
        <taxon>Sordariomycetes</taxon>
        <taxon>Sordariomycetidae</taxon>
        <taxon>Sordariales</taxon>
        <taxon>Chaetomiaceae</taxon>
        <taxon>Thermochaetoides</taxon>
    </lineage>
</organism>
<feature type="region of interest" description="Disordered" evidence="1">
    <location>
        <begin position="265"/>
        <end position="284"/>
    </location>
</feature>
<dbReference type="EMBL" id="GL988043">
    <property type="protein sequence ID" value="EGS20213.1"/>
    <property type="molecule type" value="Genomic_DNA"/>
</dbReference>
<feature type="region of interest" description="Disordered" evidence="1">
    <location>
        <begin position="73"/>
        <end position="94"/>
    </location>
</feature>
<evidence type="ECO:0000313" key="2">
    <source>
        <dbReference type="EMBL" id="EGS20213.1"/>
    </source>
</evidence>
<evidence type="ECO:0000313" key="3">
    <source>
        <dbReference type="Proteomes" id="UP000008066"/>
    </source>
</evidence>
<dbReference type="RefSeq" id="XP_006695098.1">
    <property type="nucleotide sequence ID" value="XM_006695035.1"/>
</dbReference>
<reference evidence="2 3" key="1">
    <citation type="journal article" date="2011" name="Cell">
        <title>Insight into structure and assembly of the nuclear pore complex by utilizing the genome of a eukaryotic thermophile.</title>
        <authorList>
            <person name="Amlacher S."/>
            <person name="Sarges P."/>
            <person name="Flemming D."/>
            <person name="van Noort V."/>
            <person name="Kunze R."/>
            <person name="Devos D.P."/>
            <person name="Arumugam M."/>
            <person name="Bork P."/>
            <person name="Hurt E."/>
        </authorList>
    </citation>
    <scope>NUCLEOTIDE SEQUENCE [LARGE SCALE GENOMIC DNA]</scope>
    <source>
        <strain evidence="3">DSM 1495 / CBS 144.50 / IMI 039719</strain>
    </source>
</reference>
<feature type="compositionally biased region" description="Polar residues" evidence="1">
    <location>
        <begin position="270"/>
        <end position="280"/>
    </location>
</feature>
<name>G0S9V2_CHATD</name>
<dbReference type="HOGENOM" id="CLU_831549_0_0_1"/>
<keyword evidence="3" id="KW-1185">Reference proteome</keyword>
<evidence type="ECO:0000256" key="1">
    <source>
        <dbReference type="SAM" id="MobiDB-lite"/>
    </source>
</evidence>
<dbReference type="OrthoDB" id="4842715at2759"/>
<protein>
    <submittedName>
        <fullName evidence="2">Uncharacterized protein</fullName>
    </submittedName>
</protein>
<sequence length="334" mass="35575">MHPRVAGPLGKVKQHPGFTLYALDDNSTRAVIYIDRRLTASATNAPKPALVSATMNGLTITNTAAATAALQTTPQGQVPGGHTTTPNSPFPPPAAFETRQALEEYAWAVYDVLAGVVGRFAIRPGKHTRSARWWTEVLATAREVEPVIYQEMAAYLVTQVFRPAGAQEGTGLPARLPAPPDWAAKLAAVSNDDELKDAILEATSNVAGAVPSRSALDLVQSLVHDAEPMVRQSYHELLVTVDVDSTYLSVDTTKTEVLHIPPVASGPSAIESTQRGSQLKSDFADTPTKTGLAYIRRQRASGPSPDGNRVAWGLGRGLVSLQTPRKGAGYPSQL</sequence>
<dbReference type="AlphaFoldDB" id="G0S9V2"/>
<proteinExistence type="predicted"/>
<dbReference type="Proteomes" id="UP000008066">
    <property type="component" value="Unassembled WGS sequence"/>
</dbReference>